<sequence length="189" mass="21438">MTTFAADTLPVVVDRKKRNIGVVPDTRRADTSFAVVMGASSDTYTQINNDFVHSDMVYISTSVSNSLVERGRADTDFINYLSDFEVKYRDLSEENDMVPYDFAKGCLVNSLDFLLKMEPEKLSVRPTYDNTIFYTFIKANVTAYISHFLIQEDDDDDELAFSAFHNGEKLPSFAGDFSSFTQAFVDTYH</sequence>
<accession>A0ABW6BFD1</accession>
<organism evidence="1 2">
    <name type="scientific">Sphingobacterium bambusae</name>
    <dbReference type="NCBI Taxonomy" id="662858"/>
    <lineage>
        <taxon>Bacteria</taxon>
        <taxon>Pseudomonadati</taxon>
        <taxon>Bacteroidota</taxon>
        <taxon>Sphingobacteriia</taxon>
        <taxon>Sphingobacteriales</taxon>
        <taxon>Sphingobacteriaceae</taxon>
        <taxon>Sphingobacterium</taxon>
    </lineage>
</organism>
<evidence type="ECO:0000313" key="1">
    <source>
        <dbReference type="EMBL" id="MFD2966565.1"/>
    </source>
</evidence>
<comment type="caution">
    <text evidence="1">The sequence shown here is derived from an EMBL/GenBank/DDBJ whole genome shotgun (WGS) entry which is preliminary data.</text>
</comment>
<protein>
    <recommendedName>
        <fullName evidence="3">DUF3822 domain-containing protein</fullName>
    </recommendedName>
</protein>
<keyword evidence="2" id="KW-1185">Reference proteome</keyword>
<dbReference type="EMBL" id="JBHUPB010000003">
    <property type="protein sequence ID" value="MFD2966565.1"/>
    <property type="molecule type" value="Genomic_DNA"/>
</dbReference>
<name>A0ABW6BFD1_9SPHI</name>
<evidence type="ECO:0000313" key="2">
    <source>
        <dbReference type="Proteomes" id="UP001597525"/>
    </source>
</evidence>
<dbReference type="RefSeq" id="WP_320184349.1">
    <property type="nucleotide sequence ID" value="NZ_CP138332.1"/>
</dbReference>
<dbReference type="Proteomes" id="UP001597525">
    <property type="component" value="Unassembled WGS sequence"/>
</dbReference>
<evidence type="ECO:0008006" key="3">
    <source>
        <dbReference type="Google" id="ProtNLM"/>
    </source>
</evidence>
<reference evidence="2" key="1">
    <citation type="journal article" date="2019" name="Int. J. Syst. Evol. Microbiol.">
        <title>The Global Catalogue of Microorganisms (GCM) 10K type strain sequencing project: providing services to taxonomists for standard genome sequencing and annotation.</title>
        <authorList>
            <consortium name="The Broad Institute Genomics Platform"/>
            <consortium name="The Broad Institute Genome Sequencing Center for Infectious Disease"/>
            <person name="Wu L."/>
            <person name="Ma J."/>
        </authorList>
    </citation>
    <scope>NUCLEOTIDE SEQUENCE [LARGE SCALE GENOMIC DNA]</scope>
    <source>
        <strain evidence="2">KCTC 22814</strain>
    </source>
</reference>
<gene>
    <name evidence="1" type="ORF">ACFS7Y_04160</name>
</gene>
<proteinExistence type="predicted"/>